<accession>A0A7S1UVX3</accession>
<feature type="compositionally biased region" description="Basic residues" evidence="1">
    <location>
        <begin position="461"/>
        <end position="476"/>
    </location>
</feature>
<feature type="compositionally biased region" description="Basic and acidic residues" evidence="1">
    <location>
        <begin position="362"/>
        <end position="371"/>
    </location>
</feature>
<feature type="compositionally biased region" description="Basic residues" evidence="1">
    <location>
        <begin position="415"/>
        <end position="433"/>
    </location>
</feature>
<feature type="compositionally biased region" description="Low complexity" evidence="1">
    <location>
        <begin position="338"/>
        <end position="356"/>
    </location>
</feature>
<feature type="region of interest" description="Disordered" evidence="1">
    <location>
        <begin position="312"/>
        <end position="487"/>
    </location>
</feature>
<dbReference type="InterPro" id="IPR021445">
    <property type="entry name" value="DUF3095"/>
</dbReference>
<dbReference type="EMBL" id="HBGK01014003">
    <property type="protein sequence ID" value="CAD9278317.1"/>
    <property type="molecule type" value="Transcribed_RNA"/>
</dbReference>
<feature type="region of interest" description="Disordered" evidence="1">
    <location>
        <begin position="210"/>
        <end position="255"/>
    </location>
</feature>
<feature type="compositionally biased region" description="Basic and acidic residues" evidence="1">
    <location>
        <begin position="477"/>
        <end position="487"/>
    </location>
</feature>
<evidence type="ECO:0000313" key="2">
    <source>
        <dbReference type="EMBL" id="CAD9278317.1"/>
    </source>
</evidence>
<sequence length="487" mass="54690">MPNPISQVSLEGLSCRWTPIPSKYGAILSLLVYENPERSNSQTYSDVLQELDHILDFDRSNPAHMDRTKYRSFGQIWSEEKRFGVWHRGFGELIQFCLSIVIFRWGLMKTWLFDSDAAKATLRTHADYRKFDDMLRLVVDCTPDQAKAIEFVLQDRFNQGHLFYGIFSSTHAIMTCLVEGLGDGEHIHFMDGADGGYTLAGKALREQMESAAEARANRPFTNTGWSATPSSSDSGDKEYGIRLGDGPRSSNDDAVSDILGAADHDKSHSSSSTTPSSMGGLVKKFDSMKELETPVQFDPVQEYDEENQEELLVVEDTPDPTEEPFHDDDYEDDKEIGTSNKSHSSATSSSTTASSTGVAWVEKFDSMKEEQAPPAQFDPIQFDPNEEELVVDDTIIPTNSLHEFDEEDEEELGRSKKSSSKKKKSKKKKKKKSKDTAEQSEPDLELGNSRKSESSKESSRKKSKKAEKKKASKKASRHDEEETLRAQ</sequence>
<reference evidence="2" key="1">
    <citation type="submission" date="2021-01" db="EMBL/GenBank/DDBJ databases">
        <authorList>
            <person name="Corre E."/>
            <person name="Pelletier E."/>
            <person name="Niang G."/>
            <person name="Scheremetjew M."/>
            <person name="Finn R."/>
            <person name="Kale V."/>
            <person name="Holt S."/>
            <person name="Cochrane G."/>
            <person name="Meng A."/>
            <person name="Brown T."/>
            <person name="Cohen L."/>
        </authorList>
    </citation>
    <scope>NUCLEOTIDE SEQUENCE</scope>
    <source>
        <strain evidence="2">CCMP 410</strain>
    </source>
</reference>
<gene>
    <name evidence="2" type="ORF">GOCE00092_LOCUS7226</name>
</gene>
<dbReference type="AlphaFoldDB" id="A0A7S1UVX3"/>
<feature type="compositionally biased region" description="Basic and acidic residues" evidence="1">
    <location>
        <begin position="448"/>
        <end position="460"/>
    </location>
</feature>
<protein>
    <submittedName>
        <fullName evidence="2">Uncharacterized protein</fullName>
    </submittedName>
</protein>
<feature type="compositionally biased region" description="Acidic residues" evidence="1">
    <location>
        <begin position="312"/>
        <end position="334"/>
    </location>
</feature>
<proteinExistence type="predicted"/>
<evidence type="ECO:0000256" key="1">
    <source>
        <dbReference type="SAM" id="MobiDB-lite"/>
    </source>
</evidence>
<organism evidence="2">
    <name type="scientific">Grammatophora oceanica</name>
    <dbReference type="NCBI Taxonomy" id="210454"/>
    <lineage>
        <taxon>Eukaryota</taxon>
        <taxon>Sar</taxon>
        <taxon>Stramenopiles</taxon>
        <taxon>Ochrophyta</taxon>
        <taxon>Bacillariophyta</taxon>
        <taxon>Fragilariophyceae</taxon>
        <taxon>Fragilariophycidae</taxon>
        <taxon>Rhabdonematales</taxon>
        <taxon>Grammatophoraceae</taxon>
        <taxon>Grammatophora</taxon>
    </lineage>
</organism>
<feature type="region of interest" description="Disordered" evidence="1">
    <location>
        <begin position="262"/>
        <end position="281"/>
    </location>
</feature>
<dbReference type="Pfam" id="PF11294">
    <property type="entry name" value="DUF3095"/>
    <property type="match status" value="1"/>
</dbReference>
<feature type="compositionally biased region" description="Polar residues" evidence="1">
    <location>
        <begin position="219"/>
        <end position="233"/>
    </location>
</feature>
<name>A0A7S1UVX3_9STRA</name>